<feature type="domain" description="FecR protein" evidence="2">
    <location>
        <begin position="308"/>
        <end position="393"/>
    </location>
</feature>
<evidence type="ECO:0000313" key="4">
    <source>
        <dbReference type="EMBL" id="MBW8684993.1"/>
    </source>
</evidence>
<gene>
    <name evidence="4" type="ORF">K1Y79_11685</name>
</gene>
<dbReference type="SUPFAM" id="SSF88659">
    <property type="entry name" value="Sigma3 and sigma4 domains of RNA polymerase sigma factors"/>
    <property type="match status" value="1"/>
</dbReference>
<dbReference type="Gene3D" id="2.60.120.1440">
    <property type="match status" value="1"/>
</dbReference>
<dbReference type="PANTHER" id="PTHR30273">
    <property type="entry name" value="PERIPLASMIC SIGNAL SENSOR AND SIGMA FACTOR ACTIVATOR FECR-RELATED"/>
    <property type="match status" value="1"/>
</dbReference>
<dbReference type="Pfam" id="PF04773">
    <property type="entry name" value="FecR"/>
    <property type="match status" value="1"/>
</dbReference>
<comment type="caution">
    <text evidence="4">The sequence shown here is derived from an EMBL/GenBank/DDBJ whole genome shotgun (WGS) entry which is preliminary data.</text>
</comment>
<dbReference type="InterPro" id="IPR013324">
    <property type="entry name" value="RNA_pol_sigma_r3/r4-like"/>
</dbReference>
<evidence type="ECO:0000256" key="1">
    <source>
        <dbReference type="SAM" id="Phobius"/>
    </source>
</evidence>
<dbReference type="InterPro" id="IPR012373">
    <property type="entry name" value="Ferrdict_sens_TM"/>
</dbReference>
<dbReference type="PANTHER" id="PTHR30273:SF2">
    <property type="entry name" value="PROTEIN FECR"/>
    <property type="match status" value="1"/>
</dbReference>
<organism evidence="4 5">
    <name type="scientific">Chitinophaga rhizophila</name>
    <dbReference type="NCBI Taxonomy" id="2866212"/>
    <lineage>
        <taxon>Bacteria</taxon>
        <taxon>Pseudomonadati</taxon>
        <taxon>Bacteroidota</taxon>
        <taxon>Chitinophagia</taxon>
        <taxon>Chitinophagales</taxon>
        <taxon>Chitinophagaceae</taxon>
        <taxon>Chitinophaga</taxon>
    </lineage>
</organism>
<evidence type="ECO:0000259" key="3">
    <source>
        <dbReference type="Pfam" id="PF08281"/>
    </source>
</evidence>
<dbReference type="RefSeq" id="WP_220250195.1">
    <property type="nucleotide sequence ID" value="NZ_JAICCF010000002.1"/>
</dbReference>
<evidence type="ECO:0000313" key="5">
    <source>
        <dbReference type="Proteomes" id="UP000812961"/>
    </source>
</evidence>
<keyword evidence="5" id="KW-1185">Reference proteome</keyword>
<feature type="transmembrane region" description="Helical" evidence="1">
    <location>
        <begin position="277"/>
        <end position="297"/>
    </location>
</feature>
<dbReference type="Proteomes" id="UP000812961">
    <property type="component" value="Unassembled WGS sequence"/>
</dbReference>
<accession>A0ABS7GBE3</accession>
<dbReference type="InterPro" id="IPR013249">
    <property type="entry name" value="RNA_pol_sigma70_r4_t2"/>
</dbReference>
<reference evidence="4 5" key="1">
    <citation type="submission" date="2021-08" db="EMBL/GenBank/DDBJ databases">
        <title>The genome sequence of Chitinophaga sp. B61.</title>
        <authorList>
            <person name="Zhang X."/>
        </authorList>
    </citation>
    <scope>NUCLEOTIDE SEQUENCE [LARGE SCALE GENOMIC DNA]</scope>
    <source>
        <strain evidence="4 5">B61</strain>
    </source>
</reference>
<dbReference type="EMBL" id="JAICCF010000002">
    <property type="protein sequence ID" value="MBW8684993.1"/>
    <property type="molecule type" value="Genomic_DNA"/>
</dbReference>
<evidence type="ECO:0000259" key="2">
    <source>
        <dbReference type="Pfam" id="PF04773"/>
    </source>
</evidence>
<dbReference type="InterPro" id="IPR036388">
    <property type="entry name" value="WH-like_DNA-bd_sf"/>
</dbReference>
<proteinExistence type="predicted"/>
<sequence length="447" mass="50505">MMIGCTDCRKRRVSGDFDQLAYNSYIPVKIIRVMQEINYHDTELLQSIADGNENSFVRFFRAVAPIIYADISVIMNGDQYRINAVLQETFIIIWLHRDKLPHVKDIDAYLRSVTIHECYSYLQDSDADELLPVPQYEEEQPPEVLHYKAYQSLIHDTIMSLPEQRRQIYEMHRLKGMSAAQIATAMQLSAETVTCAINAVHQSVRQCLKDVSHSSVSSRHNNWVVQKTKLLDDDLPGKPSFNEHWLPMASKAMAIDRPIPADSTPIIRRFYSHRLNYLYAAAALIFVIVGPGLYLMVMRSEKSASLRTLSTASDKKSRDTLPDGTRVWLNTGSTVKYPVSYISTDREVEIDGEASFMVAGNHEQPFQIHSHSLSAEIKGAAFNIHSYPTPARIVITALQATIQLRAGNKRLSVHPGQQAELSREGKVVISIGDTTAISAWKREADQE</sequence>
<keyword evidence="1" id="KW-1133">Transmembrane helix</keyword>
<feature type="domain" description="RNA polymerase sigma factor 70 region 4 type 2" evidence="3">
    <location>
        <begin position="153"/>
        <end position="193"/>
    </location>
</feature>
<keyword evidence="1" id="KW-0472">Membrane</keyword>
<keyword evidence="1" id="KW-0812">Transmembrane</keyword>
<name>A0ABS7GBE3_9BACT</name>
<dbReference type="InterPro" id="IPR013325">
    <property type="entry name" value="RNA_pol_sigma_r2"/>
</dbReference>
<dbReference type="Gene3D" id="1.10.1740.10">
    <property type="match status" value="1"/>
</dbReference>
<protein>
    <submittedName>
        <fullName evidence="4">FecR domain-containing protein</fullName>
    </submittedName>
</protein>
<dbReference type="SUPFAM" id="SSF88946">
    <property type="entry name" value="Sigma2 domain of RNA polymerase sigma factors"/>
    <property type="match status" value="1"/>
</dbReference>
<dbReference type="Pfam" id="PF08281">
    <property type="entry name" value="Sigma70_r4_2"/>
    <property type="match status" value="1"/>
</dbReference>
<dbReference type="InterPro" id="IPR006860">
    <property type="entry name" value="FecR"/>
</dbReference>
<dbReference type="Gene3D" id="1.10.10.10">
    <property type="entry name" value="Winged helix-like DNA-binding domain superfamily/Winged helix DNA-binding domain"/>
    <property type="match status" value="1"/>
</dbReference>